<dbReference type="Gene3D" id="3.40.50.1820">
    <property type="entry name" value="alpha/beta hydrolase"/>
    <property type="match status" value="1"/>
</dbReference>
<dbReference type="Proteomes" id="UP000287969">
    <property type="component" value="Chromosome"/>
</dbReference>
<reference evidence="5" key="1">
    <citation type="submission" date="2019-01" db="EMBL/GenBank/DDBJ databases">
        <title>Draft genomes of a novel of Sporanaerobacter strains.</title>
        <authorList>
            <person name="Ma S."/>
        </authorList>
    </citation>
    <scope>NUCLEOTIDE SEQUENCE [LARGE SCALE GENOMIC DNA]</scope>
    <source>
        <strain evidence="5">NJN-17</strain>
    </source>
</reference>
<feature type="domain" description="BD-FAE-like" evidence="3">
    <location>
        <begin position="80"/>
        <end position="283"/>
    </location>
</feature>
<evidence type="ECO:0000313" key="4">
    <source>
        <dbReference type="EMBL" id="QAT62028.1"/>
    </source>
</evidence>
<dbReference type="PANTHER" id="PTHR48081:SF13">
    <property type="entry name" value="ALPHA_BETA HYDROLASE"/>
    <property type="match status" value="1"/>
</dbReference>
<keyword evidence="5" id="KW-1185">Reference proteome</keyword>
<keyword evidence="2" id="KW-1133">Transmembrane helix</keyword>
<evidence type="ECO:0000256" key="2">
    <source>
        <dbReference type="SAM" id="Phobius"/>
    </source>
</evidence>
<protein>
    <submittedName>
        <fullName evidence="4">Alpha/beta hydrolase</fullName>
    </submittedName>
</protein>
<evidence type="ECO:0000256" key="1">
    <source>
        <dbReference type="ARBA" id="ARBA00022801"/>
    </source>
</evidence>
<name>A0A410QDV9_9FIRM</name>
<proteinExistence type="predicted"/>
<dbReference type="OrthoDB" id="24847at2"/>
<evidence type="ECO:0000259" key="3">
    <source>
        <dbReference type="Pfam" id="PF20434"/>
    </source>
</evidence>
<dbReference type="InterPro" id="IPR050300">
    <property type="entry name" value="GDXG_lipolytic_enzyme"/>
</dbReference>
<accession>A0A410QDV9</accession>
<dbReference type="SUPFAM" id="SSF53474">
    <property type="entry name" value="alpha/beta-Hydrolases"/>
    <property type="match status" value="1"/>
</dbReference>
<dbReference type="PANTHER" id="PTHR48081">
    <property type="entry name" value="AB HYDROLASE SUPERFAMILY PROTEIN C4A8.06C"/>
    <property type="match status" value="1"/>
</dbReference>
<dbReference type="GO" id="GO:0016787">
    <property type="term" value="F:hydrolase activity"/>
    <property type="evidence" value="ECO:0007669"/>
    <property type="project" value="UniProtKB-KW"/>
</dbReference>
<organism evidence="4 5">
    <name type="scientific">Acidilutibacter cellobiosedens</name>
    <dbReference type="NCBI Taxonomy" id="2507161"/>
    <lineage>
        <taxon>Bacteria</taxon>
        <taxon>Bacillati</taxon>
        <taxon>Bacillota</taxon>
        <taxon>Tissierellia</taxon>
        <taxon>Tissierellales</taxon>
        <taxon>Acidilutibacteraceae</taxon>
        <taxon>Acidilutibacter</taxon>
    </lineage>
</organism>
<gene>
    <name evidence="4" type="ORF">EQM13_10730</name>
</gene>
<dbReference type="InterPro" id="IPR049492">
    <property type="entry name" value="BD-FAE-like_dom"/>
</dbReference>
<keyword evidence="1 4" id="KW-0378">Hydrolase</keyword>
<keyword evidence="2" id="KW-0812">Transmembrane</keyword>
<keyword evidence="2" id="KW-0472">Membrane</keyword>
<dbReference type="Pfam" id="PF20434">
    <property type="entry name" value="BD-FAE"/>
    <property type="match status" value="1"/>
</dbReference>
<evidence type="ECO:0000313" key="5">
    <source>
        <dbReference type="Proteomes" id="UP000287969"/>
    </source>
</evidence>
<sequence length="327" mass="38128">MEKFKKSIKKSYFYVNKLYIFITFVLLVSIDFSLGFYYFLLSVFMFCLRILNAHIPIMPKKPIYYVTYTYKQTGRRHLKMDIWYPQNFGETKYPLVFFCHGGGWISGFRNQKNNVSWCKYLASNGLCVSSIDYRYGLKSSMNDILFDYTDALDFIKYNSEKLKVDKEKIVLMGLSAGGHLSLLYSAYNSYRKDKEKMEGIKGVVAYYSPSDLKDIFTPENKSLFARFSTKKTLKVDPKSKNEILDSYSPINWVSSNMIPCFLAHGKEDDTVPYSSSQKFYDKLKENGINCYFLTHDKGGHSFDSTFKDDQTVYILNETLNFIKSLFL</sequence>
<dbReference type="EMBL" id="CP035282">
    <property type="protein sequence ID" value="QAT62028.1"/>
    <property type="molecule type" value="Genomic_DNA"/>
</dbReference>
<dbReference type="KEGG" id="spoa:EQM13_10730"/>
<feature type="transmembrane region" description="Helical" evidence="2">
    <location>
        <begin position="12"/>
        <end position="30"/>
    </location>
</feature>
<dbReference type="AlphaFoldDB" id="A0A410QDV9"/>
<dbReference type="InterPro" id="IPR029058">
    <property type="entry name" value="AB_hydrolase_fold"/>
</dbReference>